<organism evidence="7">
    <name type="scientific">Ostreococcus mediterraneus</name>
    <dbReference type="NCBI Taxonomy" id="1486918"/>
    <lineage>
        <taxon>Eukaryota</taxon>
        <taxon>Viridiplantae</taxon>
        <taxon>Chlorophyta</taxon>
        <taxon>Mamiellophyceae</taxon>
        <taxon>Mamiellales</taxon>
        <taxon>Bathycoccaceae</taxon>
        <taxon>Ostreococcus</taxon>
    </lineage>
</organism>
<feature type="domain" description="RING-type" evidence="6">
    <location>
        <begin position="217"/>
        <end position="258"/>
    </location>
</feature>
<dbReference type="InterPro" id="IPR051834">
    <property type="entry name" value="RING_finger_E3_ligase"/>
</dbReference>
<dbReference type="Pfam" id="PF13639">
    <property type="entry name" value="zf-RING_2"/>
    <property type="match status" value="1"/>
</dbReference>
<gene>
    <name evidence="7" type="ORF">OMED0929_LOCUS7123</name>
</gene>
<dbReference type="AlphaFoldDB" id="A0A7S0KPS9"/>
<dbReference type="GO" id="GO:0005634">
    <property type="term" value="C:nucleus"/>
    <property type="evidence" value="ECO:0007669"/>
    <property type="project" value="TreeGrafter"/>
</dbReference>
<dbReference type="SUPFAM" id="SSF57850">
    <property type="entry name" value="RING/U-box"/>
    <property type="match status" value="1"/>
</dbReference>
<evidence type="ECO:0000256" key="2">
    <source>
        <dbReference type="ARBA" id="ARBA00022771"/>
    </source>
</evidence>
<protein>
    <recommendedName>
        <fullName evidence="6">RING-type domain-containing protein</fullName>
    </recommendedName>
</protein>
<evidence type="ECO:0000256" key="3">
    <source>
        <dbReference type="ARBA" id="ARBA00022833"/>
    </source>
</evidence>
<evidence type="ECO:0000256" key="1">
    <source>
        <dbReference type="ARBA" id="ARBA00022723"/>
    </source>
</evidence>
<dbReference type="InterPro" id="IPR001841">
    <property type="entry name" value="Znf_RING"/>
</dbReference>
<dbReference type="PANTHER" id="PTHR45931">
    <property type="entry name" value="SI:CH211-59O9.10"/>
    <property type="match status" value="1"/>
</dbReference>
<dbReference type="GO" id="GO:0008270">
    <property type="term" value="F:zinc ion binding"/>
    <property type="evidence" value="ECO:0007669"/>
    <property type="project" value="UniProtKB-KW"/>
</dbReference>
<proteinExistence type="predicted"/>
<dbReference type="Gene3D" id="3.30.40.10">
    <property type="entry name" value="Zinc/RING finger domain, C3HC4 (zinc finger)"/>
    <property type="match status" value="1"/>
</dbReference>
<dbReference type="PANTHER" id="PTHR45931:SF3">
    <property type="entry name" value="RING ZINC FINGER-CONTAINING PROTEIN"/>
    <property type="match status" value="1"/>
</dbReference>
<dbReference type="InterPro" id="IPR013083">
    <property type="entry name" value="Znf_RING/FYVE/PHD"/>
</dbReference>
<keyword evidence="2 4" id="KW-0863">Zinc-finger</keyword>
<keyword evidence="3" id="KW-0862">Zinc</keyword>
<dbReference type="SMART" id="SM00184">
    <property type="entry name" value="RING"/>
    <property type="match status" value="1"/>
</dbReference>
<evidence type="ECO:0000256" key="5">
    <source>
        <dbReference type="SAM" id="MobiDB-lite"/>
    </source>
</evidence>
<evidence type="ECO:0000313" key="7">
    <source>
        <dbReference type="EMBL" id="CAD8588738.1"/>
    </source>
</evidence>
<sequence length="270" mass="29503">MDETDEEVARRLQREEDDAARALGRTREAIRQEQADAEYARQLDAEERRRAFGDGDGDGDGDERVGDGATRRRPVSSAPAPGRLGRELGGAFAPLLSEAMRRLERVATEGLREVNRASASASASARASARGGIEFTIGRNGETTTLDLNDAFEGINQLMDSFVSEGGRTTILDLLNFLRQSGFSTSAPEQGVSEDARRAMTVRPYARAQGETENACCSVCLSQLENGEEAKYLPCKHVYHPECIDRWLERSKLCPVCKRDVTASTSCGSH</sequence>
<feature type="region of interest" description="Disordered" evidence="5">
    <location>
        <begin position="1"/>
        <end position="87"/>
    </location>
</feature>
<reference evidence="7" key="1">
    <citation type="submission" date="2021-01" db="EMBL/GenBank/DDBJ databases">
        <authorList>
            <person name="Corre E."/>
            <person name="Pelletier E."/>
            <person name="Niang G."/>
            <person name="Scheremetjew M."/>
            <person name="Finn R."/>
            <person name="Kale V."/>
            <person name="Holt S."/>
            <person name="Cochrane G."/>
            <person name="Meng A."/>
            <person name="Brown T."/>
            <person name="Cohen L."/>
        </authorList>
    </citation>
    <scope>NUCLEOTIDE SEQUENCE</scope>
    <source>
        <strain evidence="7">Clade-D-RCC2572</strain>
    </source>
</reference>
<dbReference type="PROSITE" id="PS50089">
    <property type="entry name" value="ZF_RING_2"/>
    <property type="match status" value="1"/>
</dbReference>
<dbReference type="EMBL" id="HBEW01008452">
    <property type="protein sequence ID" value="CAD8588738.1"/>
    <property type="molecule type" value="Transcribed_RNA"/>
</dbReference>
<evidence type="ECO:0000256" key="4">
    <source>
        <dbReference type="PROSITE-ProRule" id="PRU00175"/>
    </source>
</evidence>
<dbReference type="GO" id="GO:0061630">
    <property type="term" value="F:ubiquitin protein ligase activity"/>
    <property type="evidence" value="ECO:0007669"/>
    <property type="project" value="TreeGrafter"/>
</dbReference>
<name>A0A7S0KPS9_9CHLO</name>
<dbReference type="GO" id="GO:0006511">
    <property type="term" value="P:ubiquitin-dependent protein catabolic process"/>
    <property type="evidence" value="ECO:0007669"/>
    <property type="project" value="TreeGrafter"/>
</dbReference>
<accession>A0A7S0KPS9</accession>
<keyword evidence="1" id="KW-0479">Metal-binding</keyword>
<feature type="compositionally biased region" description="Basic and acidic residues" evidence="5">
    <location>
        <begin position="25"/>
        <end position="53"/>
    </location>
</feature>
<evidence type="ECO:0000259" key="6">
    <source>
        <dbReference type="PROSITE" id="PS50089"/>
    </source>
</evidence>